<sequence>MDFVLPATLPATGISWEKFLPPLLPRLNGTYGPTSEMGLLPEAQQPSSAQVHCDLGGFRVQVDVRMFSPEDLVVKVTGDFVEVHGKHQETKEDGSGTVTRQFSRRYRIPEGVDSLALRSAVSPDGVLEIHAPMLPAPAAAAACC</sequence>
<comment type="similarity">
    <text evidence="1 2">Belongs to the small heat shock protein (HSP20) family.</text>
</comment>
<dbReference type="GO" id="GO:0051082">
    <property type="term" value="F:unfolded protein binding"/>
    <property type="evidence" value="ECO:0007669"/>
    <property type="project" value="TreeGrafter"/>
</dbReference>
<dbReference type="InterPro" id="IPR001436">
    <property type="entry name" value="Alpha-crystallin/sHSP_animal"/>
</dbReference>
<accession>A0AA47M1L8</accession>
<dbReference type="PANTHER" id="PTHR45640:SF36">
    <property type="entry name" value="HEAT SHOCK PROTEIN BETA-6"/>
    <property type="match status" value="1"/>
</dbReference>
<protein>
    <submittedName>
        <fullName evidence="4">Alpha-crystallin A chain</fullName>
    </submittedName>
</protein>
<feature type="domain" description="SHSP" evidence="3">
    <location>
        <begin position="38"/>
        <end position="144"/>
    </location>
</feature>
<dbReference type="EMBL" id="JAOPHQ010006316">
    <property type="protein sequence ID" value="KAK0131951.1"/>
    <property type="molecule type" value="Genomic_DNA"/>
</dbReference>
<dbReference type="CDD" id="cd06526">
    <property type="entry name" value="metazoan_ACD"/>
    <property type="match status" value="1"/>
</dbReference>
<dbReference type="GO" id="GO:0005737">
    <property type="term" value="C:cytoplasm"/>
    <property type="evidence" value="ECO:0007669"/>
    <property type="project" value="TreeGrafter"/>
</dbReference>
<evidence type="ECO:0000256" key="2">
    <source>
        <dbReference type="RuleBase" id="RU003616"/>
    </source>
</evidence>
<comment type="caution">
    <text evidence="4">The sequence shown here is derived from an EMBL/GenBank/DDBJ whole genome shotgun (WGS) entry which is preliminary data.</text>
</comment>
<keyword evidence="5" id="KW-1185">Reference proteome</keyword>
<dbReference type="GO" id="GO:0042026">
    <property type="term" value="P:protein refolding"/>
    <property type="evidence" value="ECO:0007669"/>
    <property type="project" value="TreeGrafter"/>
</dbReference>
<dbReference type="Pfam" id="PF00011">
    <property type="entry name" value="HSP20"/>
    <property type="match status" value="1"/>
</dbReference>
<evidence type="ECO:0000259" key="3">
    <source>
        <dbReference type="PROSITE" id="PS01031"/>
    </source>
</evidence>
<name>A0AA47M1L8_MERPO</name>
<evidence type="ECO:0000313" key="4">
    <source>
        <dbReference type="EMBL" id="KAK0131951.1"/>
    </source>
</evidence>
<dbReference type="GO" id="GO:0009408">
    <property type="term" value="P:response to heat"/>
    <property type="evidence" value="ECO:0007669"/>
    <property type="project" value="TreeGrafter"/>
</dbReference>
<dbReference type="SUPFAM" id="SSF49764">
    <property type="entry name" value="HSP20-like chaperones"/>
    <property type="match status" value="1"/>
</dbReference>
<dbReference type="GO" id="GO:0043066">
    <property type="term" value="P:negative regulation of apoptotic process"/>
    <property type="evidence" value="ECO:0007669"/>
    <property type="project" value="TreeGrafter"/>
</dbReference>
<gene>
    <name evidence="4" type="primary">CRYAA</name>
    <name evidence="4" type="ORF">N1851_033258</name>
</gene>
<dbReference type="Proteomes" id="UP001174136">
    <property type="component" value="Unassembled WGS sequence"/>
</dbReference>
<dbReference type="PRINTS" id="PR00299">
    <property type="entry name" value="ACRYSTALLIN"/>
</dbReference>
<dbReference type="InterPro" id="IPR002068">
    <property type="entry name" value="A-crystallin/Hsp20_dom"/>
</dbReference>
<proteinExistence type="inferred from homology"/>
<dbReference type="PROSITE" id="PS01031">
    <property type="entry name" value="SHSP"/>
    <property type="match status" value="1"/>
</dbReference>
<dbReference type="Gene3D" id="2.60.40.790">
    <property type="match status" value="1"/>
</dbReference>
<dbReference type="InterPro" id="IPR008978">
    <property type="entry name" value="HSP20-like_chaperone"/>
</dbReference>
<evidence type="ECO:0000313" key="5">
    <source>
        <dbReference type="Proteomes" id="UP001174136"/>
    </source>
</evidence>
<dbReference type="AlphaFoldDB" id="A0AA47M1L8"/>
<evidence type="ECO:0000256" key="1">
    <source>
        <dbReference type="PROSITE-ProRule" id="PRU00285"/>
    </source>
</evidence>
<dbReference type="PANTHER" id="PTHR45640">
    <property type="entry name" value="HEAT SHOCK PROTEIN HSP-12.2-RELATED"/>
    <property type="match status" value="1"/>
</dbReference>
<reference evidence="4" key="1">
    <citation type="journal article" date="2023" name="Front. Mar. Sci.">
        <title>A new Merluccius polli reference genome to investigate the effects of global change in West African waters.</title>
        <authorList>
            <person name="Mateo J.L."/>
            <person name="Blanco-Fernandez C."/>
            <person name="Garcia-Vazquez E."/>
            <person name="Machado-Schiaffino G."/>
        </authorList>
    </citation>
    <scope>NUCLEOTIDE SEQUENCE</scope>
    <source>
        <strain evidence="4">C29</strain>
        <tissue evidence="4">Fin</tissue>
    </source>
</reference>
<organism evidence="4 5">
    <name type="scientific">Merluccius polli</name>
    <name type="common">Benguela hake</name>
    <name type="synonym">Merluccius cadenati</name>
    <dbReference type="NCBI Taxonomy" id="89951"/>
    <lineage>
        <taxon>Eukaryota</taxon>
        <taxon>Metazoa</taxon>
        <taxon>Chordata</taxon>
        <taxon>Craniata</taxon>
        <taxon>Vertebrata</taxon>
        <taxon>Euteleostomi</taxon>
        <taxon>Actinopterygii</taxon>
        <taxon>Neopterygii</taxon>
        <taxon>Teleostei</taxon>
        <taxon>Neoteleostei</taxon>
        <taxon>Acanthomorphata</taxon>
        <taxon>Zeiogadaria</taxon>
        <taxon>Gadariae</taxon>
        <taxon>Gadiformes</taxon>
        <taxon>Gadoidei</taxon>
        <taxon>Merlucciidae</taxon>
        <taxon>Merluccius</taxon>
    </lineage>
</organism>
<dbReference type="GO" id="GO:0005634">
    <property type="term" value="C:nucleus"/>
    <property type="evidence" value="ECO:0007669"/>
    <property type="project" value="TreeGrafter"/>
</dbReference>